<dbReference type="OrthoDB" id="2157530at2759"/>
<gene>
    <name evidence="1" type="ORF">EJ08DRAFT_95194</name>
</gene>
<dbReference type="Proteomes" id="UP000800235">
    <property type="component" value="Unassembled WGS sequence"/>
</dbReference>
<dbReference type="EMBL" id="MU007022">
    <property type="protein sequence ID" value="KAF2433212.1"/>
    <property type="molecule type" value="Genomic_DNA"/>
</dbReference>
<keyword evidence="2" id="KW-1185">Reference proteome</keyword>
<dbReference type="AlphaFoldDB" id="A0A9P4NWZ1"/>
<organism evidence="1 2">
    <name type="scientific">Tothia fuscella</name>
    <dbReference type="NCBI Taxonomy" id="1048955"/>
    <lineage>
        <taxon>Eukaryota</taxon>
        <taxon>Fungi</taxon>
        <taxon>Dikarya</taxon>
        <taxon>Ascomycota</taxon>
        <taxon>Pezizomycotina</taxon>
        <taxon>Dothideomycetes</taxon>
        <taxon>Pleosporomycetidae</taxon>
        <taxon>Venturiales</taxon>
        <taxon>Cylindrosympodiaceae</taxon>
        <taxon>Tothia</taxon>
    </lineage>
</organism>
<name>A0A9P4NWZ1_9PEZI</name>
<reference evidence="1" key="1">
    <citation type="journal article" date="2020" name="Stud. Mycol.">
        <title>101 Dothideomycetes genomes: a test case for predicting lifestyles and emergence of pathogens.</title>
        <authorList>
            <person name="Haridas S."/>
            <person name="Albert R."/>
            <person name="Binder M."/>
            <person name="Bloem J."/>
            <person name="Labutti K."/>
            <person name="Salamov A."/>
            <person name="Andreopoulos B."/>
            <person name="Baker S."/>
            <person name="Barry K."/>
            <person name="Bills G."/>
            <person name="Bluhm B."/>
            <person name="Cannon C."/>
            <person name="Castanera R."/>
            <person name="Culley D."/>
            <person name="Daum C."/>
            <person name="Ezra D."/>
            <person name="Gonzalez J."/>
            <person name="Henrissat B."/>
            <person name="Kuo A."/>
            <person name="Liang C."/>
            <person name="Lipzen A."/>
            <person name="Lutzoni F."/>
            <person name="Magnuson J."/>
            <person name="Mondo S."/>
            <person name="Nolan M."/>
            <person name="Ohm R."/>
            <person name="Pangilinan J."/>
            <person name="Park H.-J."/>
            <person name="Ramirez L."/>
            <person name="Alfaro M."/>
            <person name="Sun H."/>
            <person name="Tritt A."/>
            <person name="Yoshinaga Y."/>
            <person name="Zwiers L.-H."/>
            <person name="Turgeon B."/>
            <person name="Goodwin S."/>
            <person name="Spatafora J."/>
            <person name="Crous P."/>
            <person name="Grigoriev I."/>
        </authorList>
    </citation>
    <scope>NUCLEOTIDE SEQUENCE</scope>
    <source>
        <strain evidence="1">CBS 130266</strain>
    </source>
</reference>
<evidence type="ECO:0008006" key="3">
    <source>
        <dbReference type="Google" id="ProtNLM"/>
    </source>
</evidence>
<proteinExistence type="predicted"/>
<comment type="caution">
    <text evidence="1">The sequence shown here is derived from an EMBL/GenBank/DDBJ whole genome shotgun (WGS) entry which is preliminary data.</text>
</comment>
<evidence type="ECO:0000313" key="2">
    <source>
        <dbReference type="Proteomes" id="UP000800235"/>
    </source>
</evidence>
<dbReference type="PANTHER" id="PTHR24148">
    <property type="entry name" value="ANKYRIN REPEAT DOMAIN-CONTAINING PROTEIN 39 HOMOLOG-RELATED"/>
    <property type="match status" value="1"/>
</dbReference>
<protein>
    <recommendedName>
        <fullName evidence="3">Heterokaryon incompatibility domain-containing protein</fullName>
    </recommendedName>
</protein>
<dbReference type="InterPro" id="IPR052895">
    <property type="entry name" value="HetReg/Transcr_Mod"/>
</dbReference>
<accession>A0A9P4NWZ1</accession>
<sequence length="284" mass="31976">MVEDFPAAAVCAFMDRPYWRRIWTLQEFVITSNLELVCGNARISFARFHGAMLSLPVIYIYVVSRLATQIQATEDYTRLPYVLALSEAHNKGAHTLCGMRKNYWEDVHSEKLGLFRLLARIHVEGDRKATQSVDNILGLLAMASDRAQYEKLSLSCTSVYICFARSTIACGNIDLLSLCQAIDTDNKRVTSRSDLPSWVPDWRSRIHDPLGQLPWDTNFNACGNRAAQHINDHKCGETQITLQGCIVDTVEATEFPWTPGPDGVTKELARVTIFLDCIMKLCAK</sequence>
<evidence type="ECO:0000313" key="1">
    <source>
        <dbReference type="EMBL" id="KAF2433212.1"/>
    </source>
</evidence>
<dbReference type="PANTHER" id="PTHR24148:SF73">
    <property type="entry name" value="HET DOMAIN PROTEIN (AFU_ORTHOLOGUE AFUA_8G01020)"/>
    <property type="match status" value="1"/>
</dbReference>